<dbReference type="Pfam" id="PF00702">
    <property type="entry name" value="Hydrolase"/>
    <property type="match status" value="1"/>
</dbReference>
<comment type="caution">
    <text evidence="1">The sequence shown here is derived from an EMBL/GenBank/DDBJ whole genome shotgun (WGS) entry which is preliminary data.</text>
</comment>
<dbReference type="OrthoDB" id="9800058at2"/>
<dbReference type="Gene3D" id="3.40.50.1000">
    <property type="entry name" value="HAD superfamily/HAD-like"/>
    <property type="match status" value="1"/>
</dbReference>
<name>A0A3P1T2Q0_9ACTN</name>
<dbReference type="InterPro" id="IPR023214">
    <property type="entry name" value="HAD_sf"/>
</dbReference>
<proteinExistence type="predicted"/>
<dbReference type="NCBIfam" id="TIGR01509">
    <property type="entry name" value="HAD-SF-IA-v3"/>
    <property type="match status" value="1"/>
</dbReference>
<accession>A0A3P1T2Q0</accession>
<sequence length="191" mass="20457">MYRAYGRWAEEFGVDARELPRYIGMPSESISALLVPGRSQYAADRIEQLEVEDTDGVQAMPGAAEAFAALPEGRTAIATSCTAPLLEARMRVAELPLPPVVVTRGDVVNGKPAPDSFLLAAERLGTTPERTLVVEDAPAGVAAARAGGFPVLGVLSSQTPEGLRADHHVKDLSRVRWEVGDEVIRARLVED</sequence>
<evidence type="ECO:0000313" key="1">
    <source>
        <dbReference type="EMBL" id="RRD03644.1"/>
    </source>
</evidence>
<dbReference type="PANTHER" id="PTHR43481">
    <property type="entry name" value="FRUCTOSE-1-PHOSPHATE PHOSPHATASE"/>
    <property type="match status" value="1"/>
</dbReference>
<dbReference type="EMBL" id="RQZG01000018">
    <property type="protein sequence ID" value="RRD03644.1"/>
    <property type="molecule type" value="Genomic_DNA"/>
</dbReference>
<dbReference type="InterPro" id="IPR036412">
    <property type="entry name" value="HAD-like_sf"/>
</dbReference>
<dbReference type="Proteomes" id="UP000280819">
    <property type="component" value="Unassembled WGS sequence"/>
</dbReference>
<organism evidence="1 2">
    <name type="scientific">Arachnia propionica</name>
    <dbReference type="NCBI Taxonomy" id="1750"/>
    <lineage>
        <taxon>Bacteria</taxon>
        <taxon>Bacillati</taxon>
        <taxon>Actinomycetota</taxon>
        <taxon>Actinomycetes</taxon>
        <taxon>Propionibacteriales</taxon>
        <taxon>Propionibacteriaceae</taxon>
        <taxon>Arachnia</taxon>
    </lineage>
</organism>
<reference evidence="1 2" key="1">
    <citation type="submission" date="2018-11" db="EMBL/GenBank/DDBJ databases">
        <title>Genomes From Bacteria Associated with the Canine Oral Cavity: a Test Case for Automated Genome-Based Taxonomic Assignment.</title>
        <authorList>
            <person name="Coil D.A."/>
            <person name="Jospin G."/>
            <person name="Darling A.E."/>
            <person name="Wallis C."/>
            <person name="Davis I.J."/>
            <person name="Harris S."/>
            <person name="Eisen J.A."/>
            <person name="Holcombe L.J."/>
            <person name="O'Flynn C."/>
        </authorList>
    </citation>
    <scope>NUCLEOTIDE SEQUENCE [LARGE SCALE GENOMIC DNA]</scope>
    <source>
        <strain evidence="1 2">OH887_COT-365</strain>
    </source>
</reference>
<gene>
    <name evidence="1" type="ORF">EII34_13395</name>
</gene>
<dbReference type="PANTHER" id="PTHR43481:SF4">
    <property type="entry name" value="GLYCEROL-1-PHOSPHATE PHOSPHOHYDROLASE 1-RELATED"/>
    <property type="match status" value="1"/>
</dbReference>
<protein>
    <submittedName>
        <fullName evidence="1">HAD family hydrolase</fullName>
    </submittedName>
</protein>
<dbReference type="InterPro" id="IPR006439">
    <property type="entry name" value="HAD-SF_hydro_IA"/>
</dbReference>
<evidence type="ECO:0000313" key="2">
    <source>
        <dbReference type="Proteomes" id="UP000280819"/>
    </source>
</evidence>
<dbReference type="GO" id="GO:0050308">
    <property type="term" value="F:sugar-phosphatase activity"/>
    <property type="evidence" value="ECO:0007669"/>
    <property type="project" value="TreeGrafter"/>
</dbReference>
<keyword evidence="1" id="KW-0378">Hydrolase</keyword>
<dbReference type="InterPro" id="IPR051806">
    <property type="entry name" value="HAD-like_SPP"/>
</dbReference>
<dbReference type="AlphaFoldDB" id="A0A3P1T2Q0"/>
<dbReference type="SUPFAM" id="SSF56784">
    <property type="entry name" value="HAD-like"/>
    <property type="match status" value="1"/>
</dbReference>